<name>D8MPI2_ERWBE</name>
<dbReference type="RefSeq" id="WP_013201235.1">
    <property type="nucleotide sequence ID" value="NC_014306.1"/>
</dbReference>
<dbReference type="Proteomes" id="UP000008793">
    <property type="component" value="Chromosome"/>
</dbReference>
<evidence type="ECO:0000313" key="2">
    <source>
        <dbReference type="Proteomes" id="UP000008793"/>
    </source>
</evidence>
<proteinExistence type="predicted"/>
<reference evidence="1 2" key="1">
    <citation type="journal article" date="2010" name="BMC Genomics">
        <title>Genome comparison of the epiphytic bacteria Erwinia billingiae and E. tasmaniensis with the pear pathogen E. pyrifoliae.</title>
        <authorList>
            <person name="Kube M."/>
            <person name="Migdoll A.M."/>
            <person name="Gehring I."/>
            <person name="Heitmann K."/>
            <person name="Mayer Y."/>
            <person name="Kuhl H."/>
            <person name="Knaust F."/>
            <person name="Geider K."/>
            <person name="Reinhardt R."/>
        </authorList>
    </citation>
    <scope>NUCLEOTIDE SEQUENCE [LARGE SCALE GENOMIC DNA]</scope>
    <source>
        <strain evidence="1 2">Eb661</strain>
    </source>
</reference>
<dbReference type="PROSITE" id="PS51257">
    <property type="entry name" value="PROKAR_LIPOPROTEIN"/>
    <property type="match status" value="1"/>
</dbReference>
<dbReference type="GeneID" id="90511225"/>
<dbReference type="EMBL" id="FP236843">
    <property type="protein sequence ID" value="CAX58739.1"/>
    <property type="molecule type" value="Genomic_DNA"/>
</dbReference>
<dbReference type="AlphaFoldDB" id="D8MPI2"/>
<evidence type="ECO:0008006" key="3">
    <source>
        <dbReference type="Google" id="ProtNLM"/>
    </source>
</evidence>
<gene>
    <name evidence="1" type="ordered locus">EbC_12080</name>
</gene>
<keyword evidence="2" id="KW-1185">Reference proteome</keyword>
<dbReference type="HOGENOM" id="CLU_148639_0_0_6"/>
<sequence>MRWQESKRPLCAGLNPAIFAVPLLTALALLTGCSSGEKGMVCEGQAQTLDGRVLGNVQGKIVDRFTSFSVTVPDLTLNSGPLHSADRQKYVPAAVTPEGWLAMRLSDTRFMVVNAPQDKVLTFNCPSRSI</sequence>
<protein>
    <recommendedName>
        <fullName evidence="3">Lipoprotein</fullName>
    </recommendedName>
</protein>
<accession>D8MPI2</accession>
<evidence type="ECO:0000313" key="1">
    <source>
        <dbReference type="EMBL" id="CAX58739.1"/>
    </source>
</evidence>
<organism evidence="2">
    <name type="scientific">Erwinia billingiae (strain Eb661)</name>
    <dbReference type="NCBI Taxonomy" id="634500"/>
    <lineage>
        <taxon>Bacteria</taxon>
        <taxon>Pseudomonadati</taxon>
        <taxon>Pseudomonadota</taxon>
        <taxon>Gammaproteobacteria</taxon>
        <taxon>Enterobacterales</taxon>
        <taxon>Erwiniaceae</taxon>
        <taxon>Erwinia</taxon>
    </lineage>
</organism>
<dbReference type="KEGG" id="ebi:EbC_12080"/>
<dbReference type="eggNOG" id="ENOG50341HR">
    <property type="taxonomic scope" value="Bacteria"/>
</dbReference>